<dbReference type="SUPFAM" id="SSF47384">
    <property type="entry name" value="Homodimeric domain of signal transducing histidine kinase"/>
    <property type="match status" value="1"/>
</dbReference>
<protein>
    <recommendedName>
        <fullName evidence="3">histidine kinase</fullName>
        <ecNumber evidence="3">2.7.13.3</ecNumber>
    </recommendedName>
</protein>
<keyword evidence="4" id="KW-1133">Transmembrane helix</keyword>
<organism evidence="5 6">
    <name type="scientific">Frondihabitans peucedani</name>
    <dbReference type="NCBI Taxonomy" id="598626"/>
    <lineage>
        <taxon>Bacteria</taxon>
        <taxon>Bacillati</taxon>
        <taxon>Actinomycetota</taxon>
        <taxon>Actinomycetes</taxon>
        <taxon>Micrococcales</taxon>
        <taxon>Microbacteriaceae</taxon>
        <taxon>Frondihabitans</taxon>
    </lineage>
</organism>
<dbReference type="Gene3D" id="1.10.287.130">
    <property type="match status" value="1"/>
</dbReference>
<name>A0ABP8E568_9MICO</name>
<evidence type="ECO:0000313" key="5">
    <source>
        <dbReference type="EMBL" id="GAA4267375.1"/>
    </source>
</evidence>
<evidence type="ECO:0000256" key="3">
    <source>
        <dbReference type="ARBA" id="ARBA00012438"/>
    </source>
</evidence>
<evidence type="ECO:0000256" key="2">
    <source>
        <dbReference type="ARBA" id="ARBA00004236"/>
    </source>
</evidence>
<keyword evidence="4" id="KW-0472">Membrane</keyword>
<comment type="caution">
    <text evidence="5">The sequence shown here is derived from an EMBL/GenBank/DDBJ whole genome shotgun (WGS) entry which is preliminary data.</text>
</comment>
<dbReference type="InterPro" id="IPR036097">
    <property type="entry name" value="HisK_dim/P_sf"/>
</dbReference>
<comment type="subcellular location">
    <subcellularLocation>
        <location evidence="2">Cell membrane</location>
    </subcellularLocation>
</comment>
<comment type="catalytic activity">
    <reaction evidence="1">
        <text>ATP + protein L-histidine = ADP + protein N-phospho-L-histidine.</text>
        <dbReference type="EC" id="2.7.13.3"/>
    </reaction>
</comment>
<keyword evidence="4" id="KW-0812">Transmembrane</keyword>
<keyword evidence="6" id="KW-1185">Reference proteome</keyword>
<evidence type="ECO:0000256" key="1">
    <source>
        <dbReference type="ARBA" id="ARBA00000085"/>
    </source>
</evidence>
<evidence type="ECO:0000256" key="4">
    <source>
        <dbReference type="SAM" id="Phobius"/>
    </source>
</evidence>
<feature type="transmembrane region" description="Helical" evidence="4">
    <location>
        <begin position="68"/>
        <end position="91"/>
    </location>
</feature>
<sequence length="191" mass="20922">MKRRTADTDAVRRAVTSIGWQIMLATGFLVFGIVAVALLFVLHQSHTTSEIYSGDSRTQDVFVEQMDLLQTLIVIGIGAVIYAGAVSWFIARRAVHPLGEALALQREFVRDASRALQTPLAHLDEHIGLLQRDVSQPTPPIAAESAFQMAELRMESRALISIVDDLLLSASGAATHEGLRPMPARRSAPRR</sequence>
<reference evidence="6" key="1">
    <citation type="journal article" date="2019" name="Int. J. Syst. Evol. Microbiol.">
        <title>The Global Catalogue of Microorganisms (GCM) 10K type strain sequencing project: providing services to taxonomists for standard genome sequencing and annotation.</title>
        <authorList>
            <consortium name="The Broad Institute Genomics Platform"/>
            <consortium name="The Broad Institute Genome Sequencing Center for Infectious Disease"/>
            <person name="Wu L."/>
            <person name="Ma J."/>
        </authorList>
    </citation>
    <scope>NUCLEOTIDE SEQUENCE [LARGE SCALE GENOMIC DNA]</scope>
    <source>
        <strain evidence="6">JCM 17442</strain>
    </source>
</reference>
<feature type="transmembrane region" description="Helical" evidence="4">
    <location>
        <begin position="20"/>
        <end position="42"/>
    </location>
</feature>
<proteinExistence type="predicted"/>
<evidence type="ECO:0000313" key="6">
    <source>
        <dbReference type="Proteomes" id="UP001501594"/>
    </source>
</evidence>
<dbReference type="RefSeq" id="WP_344797616.1">
    <property type="nucleotide sequence ID" value="NZ_BAABAU010000004.1"/>
</dbReference>
<gene>
    <name evidence="5" type="ORF">GCM10022256_29870</name>
</gene>
<dbReference type="EMBL" id="BAABAU010000004">
    <property type="protein sequence ID" value="GAA4267375.1"/>
    <property type="molecule type" value="Genomic_DNA"/>
</dbReference>
<accession>A0ABP8E568</accession>
<dbReference type="EC" id="2.7.13.3" evidence="3"/>
<dbReference type="Proteomes" id="UP001501594">
    <property type="component" value="Unassembled WGS sequence"/>
</dbReference>